<evidence type="ECO:0000313" key="2">
    <source>
        <dbReference type="Proteomes" id="UP001156940"/>
    </source>
</evidence>
<accession>A0ABT6J5G5</accession>
<proteinExistence type="predicted"/>
<keyword evidence="2" id="KW-1185">Reference proteome</keyword>
<sequence>MAFFIPIQLIEHTPDAVTYEYSQPIRVADPAKPRRFVEVGHNVGRVTLCKSTSTVTQISGSDWDAKGVIFQRVAAKVIKHHLNGLYPENTAYEA</sequence>
<name>A0ABT6J5G5_9GAMM</name>
<evidence type="ECO:0000313" key="1">
    <source>
        <dbReference type="EMBL" id="MDH5822076.1"/>
    </source>
</evidence>
<dbReference type="RefSeq" id="WP_280572921.1">
    <property type="nucleotide sequence ID" value="NZ_JARXRM010000016.1"/>
</dbReference>
<comment type="caution">
    <text evidence="1">The sequence shown here is derived from an EMBL/GenBank/DDBJ whole genome shotgun (WGS) entry which is preliminary data.</text>
</comment>
<reference evidence="1 2" key="1">
    <citation type="submission" date="2023-04" db="EMBL/GenBank/DDBJ databases">
        <title>Luteimonas endophyticus RD2P54.</title>
        <authorList>
            <person name="Sun J.-Q."/>
        </authorList>
    </citation>
    <scope>NUCLEOTIDE SEQUENCE [LARGE SCALE GENOMIC DNA]</scope>
    <source>
        <strain evidence="1 2">RD2P54</strain>
    </source>
</reference>
<dbReference type="Proteomes" id="UP001156940">
    <property type="component" value="Unassembled WGS sequence"/>
</dbReference>
<organism evidence="1 2">
    <name type="scientific">Luteimonas endophytica</name>
    <dbReference type="NCBI Taxonomy" id="3042023"/>
    <lineage>
        <taxon>Bacteria</taxon>
        <taxon>Pseudomonadati</taxon>
        <taxon>Pseudomonadota</taxon>
        <taxon>Gammaproteobacteria</taxon>
        <taxon>Lysobacterales</taxon>
        <taxon>Lysobacteraceae</taxon>
        <taxon>Luteimonas</taxon>
    </lineage>
</organism>
<protein>
    <submittedName>
        <fullName evidence="1">Uncharacterized protein</fullName>
    </submittedName>
</protein>
<dbReference type="EMBL" id="JARXRM010000016">
    <property type="protein sequence ID" value="MDH5822076.1"/>
    <property type="molecule type" value="Genomic_DNA"/>
</dbReference>
<gene>
    <name evidence="1" type="ORF">QFW77_03585</name>
</gene>